<dbReference type="Pfam" id="PF00561">
    <property type="entry name" value="Abhydrolase_1"/>
    <property type="match status" value="1"/>
</dbReference>
<evidence type="ECO:0000259" key="6">
    <source>
        <dbReference type="Pfam" id="PF08386"/>
    </source>
</evidence>
<dbReference type="GO" id="GO:0016787">
    <property type="term" value="F:hydrolase activity"/>
    <property type="evidence" value="ECO:0007669"/>
    <property type="project" value="UniProtKB-KW"/>
</dbReference>
<comment type="similarity">
    <text evidence="1">Belongs to the peptidase S33 family.</text>
</comment>
<dbReference type="Pfam" id="PF08386">
    <property type="entry name" value="Abhydrolase_4"/>
    <property type="match status" value="1"/>
</dbReference>
<evidence type="ECO:0000256" key="1">
    <source>
        <dbReference type="ARBA" id="ARBA00010088"/>
    </source>
</evidence>
<feature type="domain" description="AB hydrolase-1" evidence="5">
    <location>
        <begin position="94"/>
        <end position="246"/>
    </location>
</feature>
<dbReference type="InterPro" id="IPR029058">
    <property type="entry name" value="AB_hydrolase_fold"/>
</dbReference>
<dbReference type="InterPro" id="IPR051601">
    <property type="entry name" value="Serine_prot/Carboxylest_S33"/>
</dbReference>
<keyword evidence="3 7" id="KW-0378">Hydrolase</keyword>
<keyword evidence="8" id="KW-1185">Reference proteome</keyword>
<accession>A0A1H1QI53</accession>
<protein>
    <submittedName>
        <fullName evidence="7">Alpha/beta hydrolase fold</fullName>
    </submittedName>
</protein>
<evidence type="ECO:0000256" key="3">
    <source>
        <dbReference type="ARBA" id="ARBA00022801"/>
    </source>
</evidence>
<dbReference type="PANTHER" id="PTHR43248:SF29">
    <property type="entry name" value="TRIPEPTIDYL AMINOPEPTIDASE"/>
    <property type="match status" value="1"/>
</dbReference>
<proteinExistence type="inferred from homology"/>
<dbReference type="InterPro" id="IPR013595">
    <property type="entry name" value="Pept_S33_TAP-like_C"/>
</dbReference>
<dbReference type="SUPFAM" id="SSF53474">
    <property type="entry name" value="alpha/beta-Hydrolases"/>
    <property type="match status" value="1"/>
</dbReference>
<reference evidence="7 8" key="1">
    <citation type="submission" date="2016-10" db="EMBL/GenBank/DDBJ databases">
        <authorList>
            <person name="de Groot N.N."/>
        </authorList>
    </citation>
    <scope>NUCLEOTIDE SEQUENCE [LARGE SCALE GENOMIC DNA]</scope>
    <source>
        <strain evidence="7 8">DSM 21741</strain>
    </source>
</reference>
<dbReference type="InterPro" id="IPR000073">
    <property type="entry name" value="AB_hydrolase_1"/>
</dbReference>
<feature type="chain" id="PRO_5009257781" evidence="4">
    <location>
        <begin position="26"/>
        <end position="579"/>
    </location>
</feature>
<sequence length="579" mass="62089">MICAVTTAALAGAVLQLGGAGPATARVGAFSAVAEARKMDAVPAPALDWWSCYGGADCAAVKVPLDYDRPTGAKVELSLVRVRARDPQRRIGSLFVNPGGPGGSAAGLALNAPYVYSADILDRFDIVGMEPRGVGVSQNVECFDGARQQMPVLDAYDAYFPTTPAEEAAWTAANRANGKACTNRGGLALSMSTAEVARDMELMRRSVGDSRLSYFGWSYGSYLGQVYANMFPDRFRALAVDGVLDPQRWAGTRANAGAPLGDRLLAADGAWQALRKILVACDRAGGARCSFALGDPVANLDVIAERLKTAPLTETDPFTGETFTYRYSDLVGDLFSYLYDQAGYAYIIETLAALQLLTEPPAQQRTAAARSTAVQSLVEVRRQTETLREHPRAGFPYDNDFDAFAAVSCTDSVEGTRAADYPARAARADGRAPYFGRLVTWNWSSCAADAFRGNDEDAYRGPFTTRTAAPVLVVGNYWDPITNYQGAVTSARLLPNSRLLSSDSWGHTAYGSSACATQAVDTYLLTGEVAASYPVCRGDLQPFESDPFEVESVQHQQAQLRQRLAQPLEASSGRSPALR</sequence>
<feature type="domain" description="Peptidase S33 tripeptidyl aminopeptidase-like C-terminal" evidence="6">
    <location>
        <begin position="433"/>
        <end position="532"/>
    </location>
</feature>
<dbReference type="STRING" id="546871.SAMN04488543_1331"/>
<dbReference type="Gene3D" id="3.40.50.1820">
    <property type="entry name" value="alpha/beta hydrolase"/>
    <property type="match status" value="1"/>
</dbReference>
<dbReference type="EMBL" id="LT629749">
    <property type="protein sequence ID" value="SDS23148.1"/>
    <property type="molecule type" value="Genomic_DNA"/>
</dbReference>
<keyword evidence="2 4" id="KW-0732">Signal</keyword>
<evidence type="ECO:0000256" key="4">
    <source>
        <dbReference type="SAM" id="SignalP"/>
    </source>
</evidence>
<dbReference type="AlphaFoldDB" id="A0A1H1QI53"/>
<evidence type="ECO:0000313" key="7">
    <source>
        <dbReference type="EMBL" id="SDS23148.1"/>
    </source>
</evidence>
<dbReference type="OrthoDB" id="3930934at2"/>
<name>A0A1H1QI53_9ACTN</name>
<gene>
    <name evidence="7" type="ORF">SAMN04488543_1331</name>
</gene>
<evidence type="ECO:0000313" key="8">
    <source>
        <dbReference type="Proteomes" id="UP000199092"/>
    </source>
</evidence>
<feature type="signal peptide" evidence="4">
    <location>
        <begin position="1"/>
        <end position="25"/>
    </location>
</feature>
<organism evidence="7 8">
    <name type="scientific">Friedmanniella luteola</name>
    <dbReference type="NCBI Taxonomy" id="546871"/>
    <lineage>
        <taxon>Bacteria</taxon>
        <taxon>Bacillati</taxon>
        <taxon>Actinomycetota</taxon>
        <taxon>Actinomycetes</taxon>
        <taxon>Propionibacteriales</taxon>
        <taxon>Nocardioidaceae</taxon>
        <taxon>Friedmanniella</taxon>
    </lineage>
</organism>
<evidence type="ECO:0000259" key="5">
    <source>
        <dbReference type="Pfam" id="PF00561"/>
    </source>
</evidence>
<dbReference type="Proteomes" id="UP000199092">
    <property type="component" value="Chromosome I"/>
</dbReference>
<evidence type="ECO:0000256" key="2">
    <source>
        <dbReference type="ARBA" id="ARBA00022729"/>
    </source>
</evidence>
<dbReference type="PANTHER" id="PTHR43248">
    <property type="entry name" value="2-SUCCINYL-6-HYDROXY-2,4-CYCLOHEXADIENE-1-CARBOXYLATE SYNTHASE"/>
    <property type="match status" value="1"/>
</dbReference>